<dbReference type="InterPro" id="IPR011051">
    <property type="entry name" value="RmlC_Cupin_sf"/>
</dbReference>
<dbReference type="RefSeq" id="WP_181049909.1">
    <property type="nucleotide sequence ID" value="NZ_PTIY01000011.1"/>
</dbReference>
<accession>A0A2S6GTW0</accession>
<dbReference type="PANTHER" id="PTHR35848:SF9">
    <property type="entry name" value="SLL1358 PROTEIN"/>
    <property type="match status" value="1"/>
</dbReference>
<name>A0A2S6GTW0_9GAMM</name>
<proteinExistence type="predicted"/>
<evidence type="ECO:0000259" key="2">
    <source>
        <dbReference type="Pfam" id="PF07883"/>
    </source>
</evidence>
<evidence type="ECO:0000313" key="4">
    <source>
        <dbReference type="Proteomes" id="UP000238071"/>
    </source>
</evidence>
<dbReference type="GO" id="GO:0046872">
    <property type="term" value="F:metal ion binding"/>
    <property type="evidence" value="ECO:0007669"/>
    <property type="project" value="UniProtKB-KW"/>
</dbReference>
<dbReference type="InterPro" id="IPR051610">
    <property type="entry name" value="GPI/OXD"/>
</dbReference>
<dbReference type="InterPro" id="IPR013096">
    <property type="entry name" value="Cupin_2"/>
</dbReference>
<dbReference type="AlphaFoldDB" id="A0A2S6GTW0"/>
<dbReference type="EMBL" id="PTIY01000011">
    <property type="protein sequence ID" value="PPK68682.1"/>
    <property type="molecule type" value="Genomic_DNA"/>
</dbReference>
<evidence type="ECO:0000256" key="1">
    <source>
        <dbReference type="ARBA" id="ARBA00022723"/>
    </source>
</evidence>
<dbReference type="Pfam" id="PF07883">
    <property type="entry name" value="Cupin_2"/>
    <property type="match status" value="1"/>
</dbReference>
<dbReference type="InterPro" id="IPR014710">
    <property type="entry name" value="RmlC-like_jellyroll"/>
</dbReference>
<feature type="domain" description="Cupin type-2" evidence="2">
    <location>
        <begin position="52"/>
        <end position="123"/>
    </location>
</feature>
<evidence type="ECO:0000313" key="3">
    <source>
        <dbReference type="EMBL" id="PPK68682.1"/>
    </source>
</evidence>
<comment type="caution">
    <text evidence="3">The sequence shown here is derived from an EMBL/GenBank/DDBJ whole genome shotgun (WGS) entry which is preliminary data.</text>
</comment>
<dbReference type="PANTHER" id="PTHR35848">
    <property type="entry name" value="OXALATE-BINDING PROTEIN"/>
    <property type="match status" value="1"/>
</dbReference>
<organism evidence="3 4">
    <name type="scientific">Methylobacter tundripaludum</name>
    <dbReference type="NCBI Taxonomy" id="173365"/>
    <lineage>
        <taxon>Bacteria</taxon>
        <taxon>Pseudomonadati</taxon>
        <taxon>Pseudomonadota</taxon>
        <taxon>Gammaproteobacteria</taxon>
        <taxon>Methylococcales</taxon>
        <taxon>Methylococcaceae</taxon>
        <taxon>Methylobacter</taxon>
    </lineage>
</organism>
<dbReference type="SUPFAM" id="SSF51182">
    <property type="entry name" value="RmlC-like cupins"/>
    <property type="match status" value="1"/>
</dbReference>
<dbReference type="Proteomes" id="UP000238071">
    <property type="component" value="Unassembled WGS sequence"/>
</dbReference>
<keyword evidence="1" id="KW-0479">Metal-binding</keyword>
<keyword evidence="4" id="KW-1185">Reference proteome</keyword>
<gene>
    <name evidence="3" type="ORF">B0F88_11190</name>
</gene>
<reference evidence="3 4" key="1">
    <citation type="submission" date="2018-02" db="EMBL/GenBank/DDBJ databases">
        <title>Subsurface microbial communities from deep shales in Ohio and West Virginia, USA.</title>
        <authorList>
            <person name="Wrighton K."/>
        </authorList>
    </citation>
    <scope>NUCLEOTIDE SEQUENCE [LARGE SCALE GENOMIC DNA]</scope>
    <source>
        <strain evidence="3 4">OWC-G53F</strain>
    </source>
</reference>
<dbReference type="Gene3D" id="2.60.120.10">
    <property type="entry name" value="Jelly Rolls"/>
    <property type="match status" value="1"/>
</dbReference>
<sequence length="158" mass="17399">MKTEYPDFIYAADAPLRTKPSVYPPMLADRVKGREKRLLGDVFGLTNYGVNLTRLPPGAASSLRHAHAKQNEIVYILEGRPTLHSNNGKTQLSPGMCAGFKAGTGNAHSLINETKEDVLYLEIGDRTDGDEVSYPDDDLCAKFVNGAWAFFREDGTSY</sequence>
<dbReference type="CDD" id="cd02224">
    <property type="entry name" value="cupin_SPO2919-like"/>
    <property type="match status" value="1"/>
</dbReference>
<protein>
    <submittedName>
        <fullName evidence="3">Putative cupin superfamily protein</fullName>
    </submittedName>
</protein>